<dbReference type="SMART" id="SM00388">
    <property type="entry name" value="HisKA"/>
    <property type="match status" value="1"/>
</dbReference>
<dbReference type="GO" id="GO:0005886">
    <property type="term" value="C:plasma membrane"/>
    <property type="evidence" value="ECO:0007669"/>
    <property type="project" value="TreeGrafter"/>
</dbReference>
<dbReference type="EC" id="2.7.13.3" evidence="2"/>
<comment type="catalytic activity">
    <reaction evidence="1">
        <text>ATP + protein L-histidine = ADP + protein N-phospho-L-histidine.</text>
        <dbReference type="EC" id="2.7.13.3"/>
    </reaction>
</comment>
<dbReference type="SUPFAM" id="SSF55874">
    <property type="entry name" value="ATPase domain of HSP90 chaperone/DNA topoisomerase II/histidine kinase"/>
    <property type="match status" value="1"/>
</dbReference>
<gene>
    <name evidence="9" type="ORF">B7Z01_01765</name>
</gene>
<evidence type="ECO:0000259" key="8">
    <source>
        <dbReference type="PROSITE" id="PS50110"/>
    </source>
</evidence>
<dbReference type="PANTHER" id="PTHR43047">
    <property type="entry name" value="TWO-COMPONENT HISTIDINE PROTEIN KINASE"/>
    <property type="match status" value="1"/>
</dbReference>
<dbReference type="CDD" id="cd00082">
    <property type="entry name" value="HisKA"/>
    <property type="match status" value="1"/>
</dbReference>
<dbReference type="GO" id="GO:0009927">
    <property type="term" value="F:histidine phosphotransfer kinase activity"/>
    <property type="evidence" value="ECO:0007669"/>
    <property type="project" value="TreeGrafter"/>
</dbReference>
<dbReference type="SUPFAM" id="SSF52172">
    <property type="entry name" value="CheY-like"/>
    <property type="match status" value="1"/>
</dbReference>
<dbReference type="FunFam" id="3.30.565.10:FF:000006">
    <property type="entry name" value="Sensor histidine kinase WalK"/>
    <property type="match status" value="1"/>
</dbReference>
<comment type="caution">
    <text evidence="9">The sequence shown here is derived from an EMBL/GenBank/DDBJ whole genome shotgun (WGS) entry which is preliminary data.</text>
</comment>
<dbReference type="Pfam" id="PF00072">
    <property type="entry name" value="Response_reg"/>
    <property type="match status" value="1"/>
</dbReference>
<keyword evidence="4" id="KW-0808">Transferase</keyword>
<protein>
    <recommendedName>
        <fullName evidence="2">histidine kinase</fullName>
        <ecNumber evidence="2">2.7.13.3</ecNumber>
    </recommendedName>
</protein>
<dbReference type="GO" id="GO:0000155">
    <property type="term" value="F:phosphorelay sensor kinase activity"/>
    <property type="evidence" value="ECO:0007669"/>
    <property type="project" value="InterPro"/>
</dbReference>
<accession>A0A258FTX7</accession>
<dbReference type="Pfam" id="PF02518">
    <property type="entry name" value="HATPase_c"/>
    <property type="match status" value="1"/>
</dbReference>
<keyword evidence="3 6" id="KW-0597">Phosphoprotein</keyword>
<evidence type="ECO:0000313" key="10">
    <source>
        <dbReference type="Proteomes" id="UP000215595"/>
    </source>
</evidence>
<feature type="domain" description="Histidine kinase" evidence="7">
    <location>
        <begin position="77"/>
        <end position="296"/>
    </location>
</feature>
<dbReference type="Gene3D" id="1.10.287.130">
    <property type="match status" value="1"/>
</dbReference>
<dbReference type="InterPro" id="IPR001789">
    <property type="entry name" value="Sig_transdc_resp-reg_receiver"/>
</dbReference>
<evidence type="ECO:0000259" key="7">
    <source>
        <dbReference type="PROSITE" id="PS50109"/>
    </source>
</evidence>
<dbReference type="InterPro" id="IPR003661">
    <property type="entry name" value="HisK_dim/P_dom"/>
</dbReference>
<evidence type="ECO:0000256" key="1">
    <source>
        <dbReference type="ARBA" id="ARBA00000085"/>
    </source>
</evidence>
<feature type="modified residue" description="4-aspartylphosphate" evidence="6">
    <location>
        <position position="366"/>
    </location>
</feature>
<reference evidence="9 10" key="1">
    <citation type="submission" date="2017-03" db="EMBL/GenBank/DDBJ databases">
        <title>Lifting the veil on microbial sulfur biogeochemistry in mining wastewaters.</title>
        <authorList>
            <person name="Kantor R.S."/>
            <person name="Colenbrander Nelson T."/>
            <person name="Marshall S."/>
            <person name="Bennett D."/>
            <person name="Apte S."/>
            <person name="Camacho D."/>
            <person name="Thomas B.C."/>
            <person name="Warren L.A."/>
            <person name="Banfield J.F."/>
        </authorList>
    </citation>
    <scope>NUCLEOTIDE SEQUENCE [LARGE SCALE GENOMIC DNA]</scope>
    <source>
        <strain evidence="9">32-69-9</strain>
    </source>
</reference>
<proteinExistence type="predicted"/>
<evidence type="ECO:0000256" key="4">
    <source>
        <dbReference type="ARBA" id="ARBA00022679"/>
    </source>
</evidence>
<dbReference type="InterPro" id="IPR004358">
    <property type="entry name" value="Sig_transdc_His_kin-like_C"/>
</dbReference>
<dbReference type="PANTHER" id="PTHR43047:SF72">
    <property type="entry name" value="OSMOSENSING HISTIDINE PROTEIN KINASE SLN1"/>
    <property type="match status" value="1"/>
</dbReference>
<dbReference type="EMBL" id="NCEB01000003">
    <property type="protein sequence ID" value="OYX35647.1"/>
    <property type="molecule type" value="Genomic_DNA"/>
</dbReference>
<name>A0A258FTX7_9CAUL</name>
<evidence type="ECO:0000256" key="2">
    <source>
        <dbReference type="ARBA" id="ARBA00012438"/>
    </source>
</evidence>
<organism evidence="9 10">
    <name type="scientific">Brevundimonas subvibrioides</name>
    <dbReference type="NCBI Taxonomy" id="74313"/>
    <lineage>
        <taxon>Bacteria</taxon>
        <taxon>Pseudomonadati</taxon>
        <taxon>Pseudomonadota</taxon>
        <taxon>Alphaproteobacteria</taxon>
        <taxon>Caulobacterales</taxon>
        <taxon>Caulobacteraceae</taxon>
        <taxon>Brevundimonas</taxon>
    </lineage>
</organism>
<dbReference type="Proteomes" id="UP000215595">
    <property type="component" value="Unassembled WGS sequence"/>
</dbReference>
<evidence type="ECO:0000256" key="6">
    <source>
        <dbReference type="PROSITE-ProRule" id="PRU00169"/>
    </source>
</evidence>
<dbReference type="PROSITE" id="PS50110">
    <property type="entry name" value="RESPONSE_REGULATORY"/>
    <property type="match status" value="1"/>
</dbReference>
<sequence length="445" mass="47286">MLFTLLIVSMALAAGWAGVRLWLDARHQAAGLAVRNADLEARVADRTQALTQALAAADDRAAALQAANDAKSDFLAGLSHELRTPLNAVLGFAELLRMNAEAEPLTRRQGQAVDQIHASGRHLLALVDEVLDLARIEAGRLSLSIERVDPQLVVRQVCDLVRPQAEAAGITLRAPDPTAGLGVVADRTRLRQVLLNLLTNAIKYNRPGGHVLVELRQGPDGVALAVHDTGIGLPADRMAELFQPFSRLGREDGDTPGTGVGLAVSRRLAEAMGGRLEASSAEGEGASFTLHLPLARDPAPIVVASPMSTDALPEAVMLYVEDNPSNIALMRHVIQALGPIELHIAETGHEGLALARDLRPDVIVLDINLPGLSGFELKARLDGDPLTRGIPVMALSAGAMPADVRRGREAGFRDYLTKPLDIRAFAKALDRALGAADDAERPRAA</sequence>
<dbReference type="InterPro" id="IPR003594">
    <property type="entry name" value="HATPase_dom"/>
</dbReference>
<dbReference type="InterPro" id="IPR005467">
    <property type="entry name" value="His_kinase_dom"/>
</dbReference>
<dbReference type="Pfam" id="PF00512">
    <property type="entry name" value="HisKA"/>
    <property type="match status" value="1"/>
</dbReference>
<dbReference type="SMART" id="SM00448">
    <property type="entry name" value="REC"/>
    <property type="match status" value="1"/>
</dbReference>
<evidence type="ECO:0000313" key="9">
    <source>
        <dbReference type="EMBL" id="OYX35647.1"/>
    </source>
</evidence>
<evidence type="ECO:0000256" key="3">
    <source>
        <dbReference type="ARBA" id="ARBA00022553"/>
    </source>
</evidence>
<keyword evidence="5" id="KW-0418">Kinase</keyword>
<dbReference type="InterPro" id="IPR011006">
    <property type="entry name" value="CheY-like_superfamily"/>
</dbReference>
<dbReference type="InterPro" id="IPR036890">
    <property type="entry name" value="HATPase_C_sf"/>
</dbReference>
<dbReference type="Gene3D" id="3.40.50.2300">
    <property type="match status" value="1"/>
</dbReference>
<dbReference type="AlphaFoldDB" id="A0A258FTX7"/>
<dbReference type="Gene3D" id="3.30.565.10">
    <property type="entry name" value="Histidine kinase-like ATPase, C-terminal domain"/>
    <property type="match status" value="1"/>
</dbReference>
<dbReference type="SMART" id="SM00387">
    <property type="entry name" value="HATPase_c"/>
    <property type="match status" value="1"/>
</dbReference>
<dbReference type="InterPro" id="IPR036097">
    <property type="entry name" value="HisK_dim/P_sf"/>
</dbReference>
<dbReference type="PRINTS" id="PR00344">
    <property type="entry name" value="BCTRLSENSOR"/>
</dbReference>
<evidence type="ECO:0000256" key="5">
    <source>
        <dbReference type="ARBA" id="ARBA00022777"/>
    </source>
</evidence>
<feature type="domain" description="Response regulatory" evidence="8">
    <location>
        <begin position="316"/>
        <end position="433"/>
    </location>
</feature>
<dbReference type="PROSITE" id="PS50109">
    <property type="entry name" value="HIS_KIN"/>
    <property type="match status" value="1"/>
</dbReference>
<dbReference type="SUPFAM" id="SSF47384">
    <property type="entry name" value="Homodimeric domain of signal transducing histidine kinase"/>
    <property type="match status" value="1"/>
</dbReference>